<proteinExistence type="predicted"/>
<dbReference type="Pfam" id="PF00149">
    <property type="entry name" value="Metallophos"/>
    <property type="match status" value="1"/>
</dbReference>
<dbReference type="InterPro" id="IPR004843">
    <property type="entry name" value="Calcineurin-like_PHP"/>
</dbReference>
<name>A0A3R5WJP8_9FIRM</name>
<dbReference type="GO" id="GO:0016787">
    <property type="term" value="F:hydrolase activity"/>
    <property type="evidence" value="ECO:0007669"/>
    <property type="project" value="InterPro"/>
</dbReference>
<feature type="domain" description="Calcineurin-like phosphoesterase" evidence="1">
    <location>
        <begin position="2"/>
        <end position="205"/>
    </location>
</feature>
<organism evidence="2 3">
    <name type="scientific">Coprococcus eutactus</name>
    <dbReference type="NCBI Taxonomy" id="33043"/>
    <lineage>
        <taxon>Bacteria</taxon>
        <taxon>Bacillati</taxon>
        <taxon>Bacillota</taxon>
        <taxon>Clostridia</taxon>
        <taxon>Lachnospirales</taxon>
        <taxon>Lachnospiraceae</taxon>
        <taxon>Coprococcus</taxon>
    </lineage>
</organism>
<dbReference type="EMBL" id="QRVK01000016">
    <property type="protein sequence ID" value="RGS42747.1"/>
    <property type="molecule type" value="Genomic_DNA"/>
</dbReference>
<evidence type="ECO:0000313" key="3">
    <source>
        <dbReference type="Proteomes" id="UP000283295"/>
    </source>
</evidence>
<dbReference type="SUPFAM" id="SSF56300">
    <property type="entry name" value="Metallo-dependent phosphatases"/>
    <property type="match status" value="1"/>
</dbReference>
<comment type="caution">
    <text evidence="2">The sequence shown here is derived from an EMBL/GenBank/DDBJ whole genome shotgun (WGS) entry which is preliminary data.</text>
</comment>
<evidence type="ECO:0000259" key="1">
    <source>
        <dbReference type="Pfam" id="PF00149"/>
    </source>
</evidence>
<dbReference type="OrthoDB" id="9787800at2"/>
<evidence type="ECO:0000313" key="2">
    <source>
        <dbReference type="EMBL" id="RGS42747.1"/>
    </source>
</evidence>
<accession>A0A3R5WJP8</accession>
<dbReference type="Proteomes" id="UP000283295">
    <property type="component" value="Unassembled WGS sequence"/>
</dbReference>
<dbReference type="AlphaFoldDB" id="A0A3R5WJP8"/>
<gene>
    <name evidence="2" type="ORF">DWX94_07630</name>
</gene>
<reference evidence="2 3" key="1">
    <citation type="submission" date="2018-08" db="EMBL/GenBank/DDBJ databases">
        <title>A genome reference for cultivated species of the human gut microbiota.</title>
        <authorList>
            <person name="Zou Y."/>
            <person name="Xue W."/>
            <person name="Luo G."/>
        </authorList>
    </citation>
    <scope>NUCLEOTIDE SEQUENCE [LARGE SCALE GENOMIC DNA]</scope>
    <source>
        <strain evidence="2 3">AF22-21</strain>
    </source>
</reference>
<dbReference type="InterPro" id="IPR029052">
    <property type="entry name" value="Metallo-depent_PP-like"/>
</dbReference>
<sequence>MIYITGDCHGRFGRFMSGGFSCCPDLTENDTVIVCGDLGLLWVKGESFEQDCEFFAKQSFTLLWVQGNHENYNMIDEYPVEKWHGGKVRHIVRDKVILLERGQVFDIEGKRYFTFGGAQSHDISGGVLDKDDPLFEHKYNLAMGSGRPFRILNTSWWKQELPTDTEIEEARVNLESCDYKVDYVITHCASNTIQLKLEDIKRMQGRLHELYAQNILTDFFEELEGKLEYSMWYFGHYHEDMYVDTKHRLIYYDMVPVVWN</sequence>
<protein>
    <recommendedName>
        <fullName evidence="1">Calcineurin-like phosphoesterase domain-containing protein</fullName>
    </recommendedName>
</protein>